<evidence type="ECO:0000313" key="2">
    <source>
        <dbReference type="Proteomes" id="UP000606786"/>
    </source>
</evidence>
<dbReference type="EMBL" id="CAJHJT010000001">
    <property type="protein sequence ID" value="CAD6995990.1"/>
    <property type="molecule type" value="Genomic_DNA"/>
</dbReference>
<dbReference type="OrthoDB" id="2333384at2759"/>
<reference evidence="1" key="1">
    <citation type="submission" date="2020-11" db="EMBL/GenBank/DDBJ databases">
        <authorList>
            <person name="Whitehead M."/>
        </authorList>
    </citation>
    <scope>NUCLEOTIDE SEQUENCE</scope>
    <source>
        <strain evidence="1">EGII</strain>
    </source>
</reference>
<protein>
    <submittedName>
        <fullName evidence="1">(Mediterranean fruit fly) hypothetical protein</fullName>
    </submittedName>
</protein>
<dbReference type="Proteomes" id="UP000606786">
    <property type="component" value="Unassembled WGS sequence"/>
</dbReference>
<evidence type="ECO:0000313" key="1">
    <source>
        <dbReference type="EMBL" id="CAD6995990.1"/>
    </source>
</evidence>
<keyword evidence="2" id="KW-1185">Reference proteome</keyword>
<comment type="caution">
    <text evidence="1">The sequence shown here is derived from an EMBL/GenBank/DDBJ whole genome shotgun (WGS) entry which is preliminary data.</text>
</comment>
<gene>
    <name evidence="1" type="ORF">CCAP1982_LOCUS4696</name>
</gene>
<organism evidence="1 2">
    <name type="scientific">Ceratitis capitata</name>
    <name type="common">Mediterranean fruit fly</name>
    <name type="synonym">Tephritis capitata</name>
    <dbReference type="NCBI Taxonomy" id="7213"/>
    <lineage>
        <taxon>Eukaryota</taxon>
        <taxon>Metazoa</taxon>
        <taxon>Ecdysozoa</taxon>
        <taxon>Arthropoda</taxon>
        <taxon>Hexapoda</taxon>
        <taxon>Insecta</taxon>
        <taxon>Pterygota</taxon>
        <taxon>Neoptera</taxon>
        <taxon>Endopterygota</taxon>
        <taxon>Diptera</taxon>
        <taxon>Brachycera</taxon>
        <taxon>Muscomorpha</taxon>
        <taxon>Tephritoidea</taxon>
        <taxon>Tephritidae</taxon>
        <taxon>Ceratitis</taxon>
        <taxon>Ceratitis</taxon>
    </lineage>
</organism>
<accession>A0A811UBQ5</accession>
<name>A0A811UBQ5_CERCA</name>
<proteinExistence type="predicted"/>
<dbReference type="AlphaFoldDB" id="A0A811UBQ5"/>
<sequence length="83" mass="9169">MLAIETLYDESPSQLRIEIQSSDSTDSSHQPLSATSFSAFRKEKNRICCSGKVTPDAIRTSTAQRTTIGETGIAKRCNLKRFS</sequence>